<evidence type="ECO:0000313" key="2">
    <source>
        <dbReference type="Proteomes" id="UP000678374"/>
    </source>
</evidence>
<dbReference type="AlphaFoldDB" id="A0A941BLX4"/>
<sequence length="159" mass="17348">MLALLPAVLRAELQALSNIDVLLLQPEDQLRQRVDGDALSRHVLALQDAARRALEAQFARRPNAGFLVLGLRPGHAPRAWLDLDQPLPEAAAQSLRQALEGVSPPPVRGTVLVTIKASLWGGRVSSRKAPVPPQWRAAAARSRDKLEIDQLAEMAWSDP</sequence>
<dbReference type="Proteomes" id="UP000678374">
    <property type="component" value="Unassembled WGS sequence"/>
</dbReference>
<evidence type="ECO:0000313" key="1">
    <source>
        <dbReference type="EMBL" id="MBQ0961857.1"/>
    </source>
</evidence>
<gene>
    <name evidence="1" type="ORF">KAK06_23165</name>
</gene>
<reference evidence="1" key="1">
    <citation type="submission" date="2021-04" db="EMBL/GenBank/DDBJ databases">
        <title>The genome sequence of Ideonella sp. 4Y11.</title>
        <authorList>
            <person name="Liu Y."/>
        </authorList>
    </citation>
    <scope>NUCLEOTIDE SEQUENCE</scope>
    <source>
        <strain evidence="1">4Y11</strain>
    </source>
</reference>
<keyword evidence="2" id="KW-1185">Reference proteome</keyword>
<accession>A0A941BLX4</accession>
<dbReference type="EMBL" id="JAGQDE010000042">
    <property type="protein sequence ID" value="MBQ0961857.1"/>
    <property type="molecule type" value="Genomic_DNA"/>
</dbReference>
<dbReference type="RefSeq" id="WP_210804540.1">
    <property type="nucleotide sequence ID" value="NZ_JAGQDE010000042.1"/>
</dbReference>
<name>A0A941BLX4_9BURK</name>
<protein>
    <submittedName>
        <fullName evidence="1">Uncharacterized protein</fullName>
    </submittedName>
</protein>
<comment type="caution">
    <text evidence="1">The sequence shown here is derived from an EMBL/GenBank/DDBJ whole genome shotgun (WGS) entry which is preliminary data.</text>
</comment>
<organism evidence="1 2">
    <name type="scientific">Ideonella aquatica</name>
    <dbReference type="NCBI Taxonomy" id="2824119"/>
    <lineage>
        <taxon>Bacteria</taxon>
        <taxon>Pseudomonadati</taxon>
        <taxon>Pseudomonadota</taxon>
        <taxon>Betaproteobacteria</taxon>
        <taxon>Burkholderiales</taxon>
        <taxon>Sphaerotilaceae</taxon>
        <taxon>Ideonella</taxon>
    </lineage>
</organism>
<proteinExistence type="predicted"/>